<keyword evidence="13" id="KW-1185">Reference proteome</keyword>
<evidence type="ECO:0000256" key="1">
    <source>
        <dbReference type="ARBA" id="ARBA00004477"/>
    </source>
</evidence>
<evidence type="ECO:0000256" key="8">
    <source>
        <dbReference type="ARBA" id="ARBA00022989"/>
    </source>
</evidence>
<keyword evidence="6 11" id="KW-0812">Transmembrane</keyword>
<comment type="caution">
    <text evidence="12">The sequence shown here is derived from an EMBL/GenBank/DDBJ whole genome shotgun (WGS) entry which is preliminary data.</text>
</comment>
<evidence type="ECO:0000313" key="13">
    <source>
        <dbReference type="Proteomes" id="UP000603708"/>
    </source>
</evidence>
<evidence type="ECO:0000256" key="9">
    <source>
        <dbReference type="ARBA" id="ARBA00023136"/>
    </source>
</evidence>
<feature type="transmembrane region" description="Helical" evidence="11">
    <location>
        <begin position="462"/>
        <end position="480"/>
    </location>
</feature>
<keyword evidence="9 11" id="KW-0472">Membrane</keyword>
<evidence type="ECO:0000256" key="2">
    <source>
        <dbReference type="ARBA" id="ARBA00004687"/>
    </source>
</evidence>
<accession>A0A919G5E3</accession>
<feature type="transmembrane region" description="Helical" evidence="11">
    <location>
        <begin position="434"/>
        <end position="455"/>
    </location>
</feature>
<reference evidence="12" key="1">
    <citation type="journal article" date="2014" name="Int. J. Syst. Evol. Microbiol.">
        <title>Complete genome sequence of Corynebacterium casei LMG S-19264T (=DSM 44701T), isolated from a smear-ripened cheese.</title>
        <authorList>
            <consortium name="US DOE Joint Genome Institute (JGI-PGF)"/>
            <person name="Walter F."/>
            <person name="Albersmeier A."/>
            <person name="Kalinowski J."/>
            <person name="Ruckert C."/>
        </authorList>
    </citation>
    <scope>NUCLEOTIDE SEQUENCE</scope>
    <source>
        <strain evidence="12">JCM 5069</strain>
    </source>
</reference>
<dbReference type="AlphaFoldDB" id="A0A919G5E3"/>
<dbReference type="InterPro" id="IPR007315">
    <property type="entry name" value="PIG-V/Gpi18"/>
</dbReference>
<name>A0A919G5E3_9ACTN</name>
<evidence type="ECO:0000256" key="10">
    <source>
        <dbReference type="SAM" id="MobiDB-lite"/>
    </source>
</evidence>
<dbReference type="GO" id="GO:0004376">
    <property type="term" value="F:GPI mannosyltransferase activity"/>
    <property type="evidence" value="ECO:0007669"/>
    <property type="project" value="InterPro"/>
</dbReference>
<keyword evidence="4" id="KW-0328">Glycosyltransferase</keyword>
<dbReference type="PANTHER" id="PTHR12468">
    <property type="entry name" value="GPI MANNOSYLTRANSFERASE 2"/>
    <property type="match status" value="1"/>
</dbReference>
<feature type="transmembrane region" description="Helical" evidence="11">
    <location>
        <begin position="176"/>
        <end position="209"/>
    </location>
</feature>
<keyword evidence="3" id="KW-0337">GPI-anchor biosynthesis</keyword>
<feature type="compositionally biased region" description="Low complexity" evidence="10">
    <location>
        <begin position="347"/>
        <end position="361"/>
    </location>
</feature>
<evidence type="ECO:0000256" key="6">
    <source>
        <dbReference type="ARBA" id="ARBA00022692"/>
    </source>
</evidence>
<feature type="transmembrane region" description="Helical" evidence="11">
    <location>
        <begin position="373"/>
        <end position="393"/>
    </location>
</feature>
<protein>
    <recommendedName>
        <fullName evidence="14">Glycosyltransferase RgtA/B/C/D-like domain-containing protein</fullName>
    </recommendedName>
</protein>
<dbReference type="RefSeq" id="WP_308439168.1">
    <property type="nucleotide sequence ID" value="NZ_BNCD01000006.1"/>
</dbReference>
<dbReference type="Proteomes" id="UP000603708">
    <property type="component" value="Unassembled WGS sequence"/>
</dbReference>
<keyword evidence="5" id="KW-0808">Transferase</keyword>
<dbReference type="GO" id="GO:0016020">
    <property type="term" value="C:membrane"/>
    <property type="evidence" value="ECO:0007669"/>
    <property type="project" value="GOC"/>
</dbReference>
<evidence type="ECO:0000256" key="11">
    <source>
        <dbReference type="SAM" id="Phobius"/>
    </source>
</evidence>
<evidence type="ECO:0000256" key="5">
    <source>
        <dbReference type="ARBA" id="ARBA00022679"/>
    </source>
</evidence>
<dbReference type="EMBL" id="BNCD01000006">
    <property type="protein sequence ID" value="GHH77656.1"/>
    <property type="molecule type" value="Genomic_DNA"/>
</dbReference>
<organism evidence="12 13">
    <name type="scientific">Streptomyces sulfonofaciens</name>
    <dbReference type="NCBI Taxonomy" id="68272"/>
    <lineage>
        <taxon>Bacteria</taxon>
        <taxon>Bacillati</taxon>
        <taxon>Actinomycetota</taxon>
        <taxon>Actinomycetes</taxon>
        <taxon>Kitasatosporales</taxon>
        <taxon>Streptomycetaceae</taxon>
        <taxon>Streptomyces</taxon>
    </lineage>
</organism>
<dbReference type="PANTHER" id="PTHR12468:SF2">
    <property type="entry name" value="GPI MANNOSYLTRANSFERASE 2"/>
    <property type="match status" value="1"/>
</dbReference>
<feature type="compositionally biased region" description="Low complexity" evidence="10">
    <location>
        <begin position="270"/>
        <end position="284"/>
    </location>
</feature>
<keyword evidence="7" id="KW-0256">Endoplasmic reticulum</keyword>
<comment type="pathway">
    <text evidence="2">Glycolipid biosynthesis; glycosylphosphatidylinositol-anchor biosynthesis.</text>
</comment>
<dbReference type="GO" id="GO:0000009">
    <property type="term" value="F:alpha-1,6-mannosyltransferase activity"/>
    <property type="evidence" value="ECO:0007669"/>
    <property type="project" value="InterPro"/>
</dbReference>
<reference evidence="12" key="2">
    <citation type="submission" date="2020-09" db="EMBL/GenBank/DDBJ databases">
        <authorList>
            <person name="Sun Q."/>
            <person name="Ohkuma M."/>
        </authorList>
    </citation>
    <scope>NUCLEOTIDE SEQUENCE</scope>
    <source>
        <strain evidence="12">JCM 5069</strain>
    </source>
</reference>
<evidence type="ECO:0000313" key="12">
    <source>
        <dbReference type="EMBL" id="GHH77656.1"/>
    </source>
</evidence>
<feature type="transmembrane region" description="Helical" evidence="11">
    <location>
        <begin position="486"/>
        <end position="504"/>
    </location>
</feature>
<proteinExistence type="predicted"/>
<gene>
    <name evidence="12" type="ORF">GCM10018793_26290</name>
</gene>
<comment type="subcellular location">
    <subcellularLocation>
        <location evidence="1">Endoplasmic reticulum membrane</location>
        <topology evidence="1">Multi-pass membrane protein</topology>
    </subcellularLocation>
</comment>
<feature type="transmembrane region" description="Helical" evidence="11">
    <location>
        <begin position="511"/>
        <end position="531"/>
    </location>
</feature>
<sequence length="535" mass="55437">MGRSLRRALPALCCYAAVRLVGLVVLAKWAHQRHLDVWPMLSSEWDSAWYLRIAEHGYAHVAHGPADLVHGHPDGLGRQARDLAFFPLYPMLVRALATVLPGPAAAAGVVLAVLASLVAAWGVFAVGDRLYGRRAGVLLTVLWAALPTGLVQWMGYTESLFTALAAWSLHAVLTGRWLWAGALAALCGLTRPTGVALATAVTAAGLVTLWRQWRAGATAARAARHGGSRGAVCHVRVAVAHGRGTPRGPALVTPRARPRGTAGRGRWRPAEPGAPRPEAAARTVAGGGADGTGAHPGGAGTASGSRHGAGAASGGPHGAGARRDAGTGPGAVAGTGAPGIGTGRHAGAGASASAGAGAGPGRAVRVRACSPRVLAGTVLAPAGWLGFLGWVGVRTGRWDGYFAVQRLWRNQWDGGEETWRRVRELFSHDPTPQLHLVLVTVTLLVSTVLFVLSALDRQPLPLLVFTGVLLAITLGSGGVYPPRARFLLPGFPLLLPAALVLARARPRWTALTVTAAVAVSAYWGAYMLLVWRGAP</sequence>
<feature type="region of interest" description="Disordered" evidence="10">
    <location>
        <begin position="243"/>
        <end position="361"/>
    </location>
</feature>
<feature type="compositionally biased region" description="Gly residues" evidence="10">
    <location>
        <begin position="327"/>
        <end position="346"/>
    </location>
</feature>
<evidence type="ECO:0000256" key="3">
    <source>
        <dbReference type="ARBA" id="ARBA00022502"/>
    </source>
</evidence>
<keyword evidence="8 11" id="KW-1133">Transmembrane helix</keyword>
<feature type="transmembrane region" description="Helical" evidence="11">
    <location>
        <begin position="12"/>
        <end position="31"/>
    </location>
</feature>
<evidence type="ECO:0000256" key="7">
    <source>
        <dbReference type="ARBA" id="ARBA00022824"/>
    </source>
</evidence>
<feature type="compositionally biased region" description="Gly residues" evidence="10">
    <location>
        <begin position="285"/>
        <end position="301"/>
    </location>
</feature>
<evidence type="ECO:0000256" key="4">
    <source>
        <dbReference type="ARBA" id="ARBA00022676"/>
    </source>
</evidence>
<evidence type="ECO:0008006" key="14">
    <source>
        <dbReference type="Google" id="ProtNLM"/>
    </source>
</evidence>
<feature type="transmembrane region" description="Helical" evidence="11">
    <location>
        <begin position="136"/>
        <end position="156"/>
    </location>
</feature>
<feature type="transmembrane region" description="Helical" evidence="11">
    <location>
        <begin position="104"/>
        <end position="124"/>
    </location>
</feature>
<dbReference type="GO" id="GO:0006506">
    <property type="term" value="P:GPI anchor biosynthetic process"/>
    <property type="evidence" value="ECO:0007669"/>
    <property type="project" value="UniProtKB-KW"/>
</dbReference>